<dbReference type="Proteomes" id="UP000199013">
    <property type="component" value="Unassembled WGS sequence"/>
</dbReference>
<proteinExistence type="predicted"/>
<sequence length="156" mass="17747">MLISRYLMDTDLQSIAARWTVTYRRDCPSRTVVEVLANKWALYVLGVLRQYDRPMRFNELRRLLDGITQKMLTQTLRALERDGLVSRTVYPTVPPRVEYALTDLGVGAGQVTNAIAEWSVKHSHEIIAARQVFDDRASAEPIPLQLPGDRAEYGTT</sequence>
<evidence type="ECO:0000313" key="5">
    <source>
        <dbReference type="EMBL" id="SBW28846.1"/>
    </source>
</evidence>
<dbReference type="InterPro" id="IPR036390">
    <property type="entry name" value="WH_DNA-bd_sf"/>
</dbReference>
<reference evidence="6" key="1">
    <citation type="submission" date="2016-02" db="EMBL/GenBank/DDBJ databases">
        <authorList>
            <person name="Wibberg D."/>
        </authorList>
    </citation>
    <scope>NUCLEOTIDE SEQUENCE [LARGE SCALE GENOMIC DNA]</scope>
</reference>
<keyword evidence="3" id="KW-0804">Transcription</keyword>
<evidence type="ECO:0000259" key="4">
    <source>
        <dbReference type="PROSITE" id="PS51118"/>
    </source>
</evidence>
<dbReference type="InterPro" id="IPR002577">
    <property type="entry name" value="HTH_HxlR"/>
</dbReference>
<dbReference type="PANTHER" id="PTHR33204">
    <property type="entry name" value="TRANSCRIPTIONAL REGULATOR, MARR FAMILY"/>
    <property type="match status" value="1"/>
</dbReference>
<dbReference type="SUPFAM" id="SSF46785">
    <property type="entry name" value="Winged helix' DNA-binding domain"/>
    <property type="match status" value="1"/>
</dbReference>
<gene>
    <name evidence="5" type="ORF">FDG2_6080</name>
</gene>
<dbReference type="AlphaFoldDB" id="A0A1C3PGF3"/>
<evidence type="ECO:0000256" key="2">
    <source>
        <dbReference type="ARBA" id="ARBA00023125"/>
    </source>
</evidence>
<dbReference type="Gene3D" id="1.10.10.10">
    <property type="entry name" value="Winged helix-like DNA-binding domain superfamily/Winged helix DNA-binding domain"/>
    <property type="match status" value="1"/>
</dbReference>
<dbReference type="Pfam" id="PF01638">
    <property type="entry name" value="HxlR"/>
    <property type="match status" value="1"/>
</dbReference>
<evidence type="ECO:0000256" key="1">
    <source>
        <dbReference type="ARBA" id="ARBA00023015"/>
    </source>
</evidence>
<evidence type="ECO:0000256" key="3">
    <source>
        <dbReference type="ARBA" id="ARBA00023163"/>
    </source>
</evidence>
<protein>
    <submittedName>
        <fullName evidence="5">HxlR family transcriptional regulator</fullName>
    </submittedName>
</protein>
<accession>A0A1C3PGF3</accession>
<keyword evidence="2" id="KW-0238">DNA-binding</keyword>
<feature type="domain" description="HTH hxlR-type" evidence="4">
    <location>
        <begin position="27"/>
        <end position="127"/>
    </location>
</feature>
<keyword evidence="1" id="KW-0805">Transcription regulation</keyword>
<keyword evidence="6" id="KW-1185">Reference proteome</keyword>
<name>A0A1C3PGF3_9ACTN</name>
<dbReference type="PROSITE" id="PS51118">
    <property type="entry name" value="HTH_HXLR"/>
    <property type="match status" value="1"/>
</dbReference>
<organism evidence="5 6">
    <name type="scientific">Candidatus Protofrankia californiensis</name>
    <dbReference type="NCBI Taxonomy" id="1839754"/>
    <lineage>
        <taxon>Bacteria</taxon>
        <taxon>Bacillati</taxon>
        <taxon>Actinomycetota</taxon>
        <taxon>Actinomycetes</taxon>
        <taxon>Frankiales</taxon>
        <taxon>Frankiaceae</taxon>
        <taxon>Protofrankia</taxon>
    </lineage>
</organism>
<dbReference type="InterPro" id="IPR036388">
    <property type="entry name" value="WH-like_DNA-bd_sf"/>
</dbReference>
<dbReference type="EMBL" id="FLUV01002505">
    <property type="protein sequence ID" value="SBW28846.1"/>
    <property type="molecule type" value="Genomic_DNA"/>
</dbReference>
<evidence type="ECO:0000313" key="6">
    <source>
        <dbReference type="Proteomes" id="UP000199013"/>
    </source>
</evidence>
<dbReference type="GO" id="GO:0003677">
    <property type="term" value="F:DNA binding"/>
    <property type="evidence" value="ECO:0007669"/>
    <property type="project" value="UniProtKB-KW"/>
</dbReference>
<dbReference type="PANTHER" id="PTHR33204:SF39">
    <property type="entry name" value="TRANSCRIPTIONAL REGULATORY PROTEIN"/>
    <property type="match status" value="1"/>
</dbReference>